<dbReference type="GO" id="GO:0045087">
    <property type="term" value="P:innate immune response"/>
    <property type="evidence" value="ECO:0007669"/>
    <property type="project" value="UniProtKB-KW"/>
</dbReference>
<dbReference type="InterPro" id="IPR015510">
    <property type="entry name" value="PGRP"/>
</dbReference>
<dbReference type="GO" id="GO:0009253">
    <property type="term" value="P:peptidoglycan catabolic process"/>
    <property type="evidence" value="ECO:0007669"/>
    <property type="project" value="InterPro"/>
</dbReference>
<dbReference type="InterPro" id="IPR002502">
    <property type="entry name" value="Amidase_domain"/>
</dbReference>
<dbReference type="GO" id="GO:0008745">
    <property type="term" value="F:N-acetylmuramoyl-L-alanine amidase activity"/>
    <property type="evidence" value="ECO:0007669"/>
    <property type="project" value="InterPro"/>
</dbReference>
<keyword evidence="5" id="KW-1015">Disulfide bond</keyword>
<dbReference type="Gene3D" id="3.40.80.10">
    <property type="entry name" value="Peptidoglycan recognition protein-like"/>
    <property type="match status" value="1"/>
</dbReference>
<feature type="disulfide bond" evidence="7">
    <location>
        <begin position="66"/>
        <end position="72"/>
    </location>
</feature>
<dbReference type="AlphaFoldDB" id="D3YBH0"/>
<dbReference type="InterPro" id="IPR017331">
    <property type="entry name" value="Peptidoglycan_recognition"/>
</dbReference>
<dbReference type="CDD" id="cd06583">
    <property type="entry name" value="PGRP"/>
    <property type="match status" value="1"/>
</dbReference>
<evidence type="ECO:0000259" key="9">
    <source>
        <dbReference type="SMART" id="SM00644"/>
    </source>
</evidence>
<evidence type="ECO:0000256" key="1">
    <source>
        <dbReference type="ARBA" id="ARBA00007553"/>
    </source>
</evidence>
<feature type="signal peptide" evidence="8">
    <location>
        <begin position="1"/>
        <end position="19"/>
    </location>
</feature>
<evidence type="ECO:0000256" key="6">
    <source>
        <dbReference type="PIRNR" id="PIRNR037945"/>
    </source>
</evidence>
<organism evidence="11">
    <name type="scientific">Bombus ignitus</name>
    <name type="common">Bumblebee</name>
    <dbReference type="NCBI Taxonomy" id="130704"/>
    <lineage>
        <taxon>Eukaryota</taxon>
        <taxon>Metazoa</taxon>
        <taxon>Ecdysozoa</taxon>
        <taxon>Arthropoda</taxon>
        <taxon>Hexapoda</taxon>
        <taxon>Insecta</taxon>
        <taxon>Pterygota</taxon>
        <taxon>Neoptera</taxon>
        <taxon>Endopterygota</taxon>
        <taxon>Hymenoptera</taxon>
        <taxon>Apocrita</taxon>
        <taxon>Aculeata</taxon>
        <taxon>Apoidea</taxon>
        <taxon>Anthophila</taxon>
        <taxon>Apidae</taxon>
        <taxon>Bombus</taxon>
        <taxon>Bombus</taxon>
    </lineage>
</organism>
<protein>
    <recommendedName>
        <fullName evidence="6">Peptidoglycan-recognition protein</fullName>
    </recommendedName>
</protein>
<feature type="domain" description="N-acetylmuramoyl-L-alanine amidase" evidence="9">
    <location>
        <begin position="43"/>
        <end position="178"/>
    </location>
</feature>
<keyword evidence="3 8" id="KW-0732">Signal</keyword>
<dbReference type="PANTHER" id="PTHR11022">
    <property type="entry name" value="PEPTIDOGLYCAN RECOGNITION PROTEIN"/>
    <property type="match status" value="1"/>
</dbReference>
<dbReference type="InterPro" id="IPR036505">
    <property type="entry name" value="Amidase/PGRP_sf"/>
</dbReference>
<evidence type="ECO:0000259" key="10">
    <source>
        <dbReference type="SMART" id="SM00701"/>
    </source>
</evidence>
<evidence type="ECO:0000256" key="7">
    <source>
        <dbReference type="PIRSR" id="PIRSR037945-1"/>
    </source>
</evidence>
<keyword evidence="4 6" id="KW-0391">Immunity</keyword>
<evidence type="ECO:0000256" key="8">
    <source>
        <dbReference type="SAM" id="SignalP"/>
    </source>
</evidence>
<reference evidence="11" key="1">
    <citation type="journal article" date="2010" name="Dev. Comp. Immunol.">
        <title>Molecular cloning and characterization of a short peptidoglycan recognition protein (PGRP-S) with antibacterial activity from the bumblebee Bombus ignitus.</title>
        <authorList>
            <person name="You H."/>
            <person name="Wan H."/>
            <person name="Li J."/>
            <person name="Jin B.R."/>
        </authorList>
    </citation>
    <scope>NUCLEOTIDE SEQUENCE</scope>
</reference>
<comment type="similarity">
    <text evidence="1 6">Belongs to the N-acetylmuramoyl-L-alanine amidase 2 family.</text>
</comment>
<dbReference type="PANTHER" id="PTHR11022:SF41">
    <property type="entry name" value="PEPTIDOGLYCAN-RECOGNITION PROTEIN LC-RELATED"/>
    <property type="match status" value="1"/>
</dbReference>
<evidence type="ECO:0000256" key="4">
    <source>
        <dbReference type="ARBA" id="ARBA00022859"/>
    </source>
</evidence>
<dbReference type="InterPro" id="IPR006619">
    <property type="entry name" value="PGRP_domain_met/bac"/>
</dbReference>
<dbReference type="GO" id="GO:0042834">
    <property type="term" value="F:peptidoglycan binding"/>
    <property type="evidence" value="ECO:0007669"/>
    <property type="project" value="InterPro"/>
</dbReference>
<dbReference type="EMBL" id="GU443967">
    <property type="protein sequence ID" value="ADD10756.1"/>
    <property type="molecule type" value="mRNA"/>
</dbReference>
<proteinExistence type="evidence at transcript level"/>
<dbReference type="FunFam" id="3.40.80.10:FF:000001">
    <property type="entry name" value="Peptidoglycan recognition protein 1"/>
    <property type="match status" value="1"/>
</dbReference>
<gene>
    <name evidence="11" type="primary">PGRP</name>
</gene>
<feature type="domain" description="Peptidoglycan recognition protein family" evidence="10">
    <location>
        <begin position="28"/>
        <end position="172"/>
    </location>
</feature>
<dbReference type="GO" id="GO:0008270">
    <property type="term" value="F:zinc ion binding"/>
    <property type="evidence" value="ECO:0007669"/>
    <property type="project" value="InterPro"/>
</dbReference>
<evidence type="ECO:0000313" key="11">
    <source>
        <dbReference type="EMBL" id="ADD10756.1"/>
    </source>
</evidence>
<accession>D3YBH0</accession>
<dbReference type="SMART" id="SM00701">
    <property type="entry name" value="PGRP"/>
    <property type="match status" value="1"/>
</dbReference>
<dbReference type="Pfam" id="PF01510">
    <property type="entry name" value="Amidase_2"/>
    <property type="match status" value="1"/>
</dbReference>
<sequence length="194" mass="21357">MTKLIAVILLLASCQVLFCAVHKTPVRPSIISRSEWGANAPKSTLRNLAEEPAPFVIIHHSASDSCTTRAICQARVRSFQNHHMNQKGWKDIGYNFLVGEDGNIYEGRGWGKHGAHSTPYNSKSIGICMIGNFVGHNPSAAAIKAVKDLIEYGVTLGKIQENYTLLGHRQTTSTSCPGDSLYQLIQTWPHWSSI</sequence>
<evidence type="ECO:0000256" key="2">
    <source>
        <dbReference type="ARBA" id="ARBA00022588"/>
    </source>
</evidence>
<evidence type="ECO:0000256" key="5">
    <source>
        <dbReference type="ARBA" id="ARBA00023157"/>
    </source>
</evidence>
<dbReference type="EMBL" id="GU443968">
    <property type="protein sequence ID" value="ADD10757.1"/>
    <property type="molecule type" value="Genomic_DNA"/>
</dbReference>
<name>D3YBH0_BOMIG</name>
<dbReference type="SMART" id="SM00644">
    <property type="entry name" value="Ami_2"/>
    <property type="match status" value="1"/>
</dbReference>
<dbReference type="SUPFAM" id="SSF55846">
    <property type="entry name" value="N-acetylmuramoyl-L-alanine amidase-like"/>
    <property type="match status" value="1"/>
</dbReference>
<evidence type="ECO:0000256" key="3">
    <source>
        <dbReference type="ARBA" id="ARBA00022729"/>
    </source>
</evidence>
<keyword evidence="2 6" id="KW-0399">Innate immunity</keyword>
<feature type="chain" id="PRO_5007651208" description="Peptidoglycan-recognition protein" evidence="8">
    <location>
        <begin position="20"/>
        <end position="194"/>
    </location>
</feature>
<dbReference type="PIRSF" id="PIRSF037945">
    <property type="entry name" value="PGRPs"/>
    <property type="match status" value="1"/>
</dbReference>